<keyword evidence="10" id="KW-0472">Membrane</keyword>
<dbReference type="Gene3D" id="3.40.50.2300">
    <property type="match status" value="1"/>
</dbReference>
<keyword evidence="5" id="KW-0547">Nucleotide-binding</keyword>
<dbReference type="InterPro" id="IPR011623">
    <property type="entry name" value="7TMR_DISM_rcpt_extracell_dom1"/>
</dbReference>
<name>A0ABM9CNN6_9BACL</name>
<evidence type="ECO:0000256" key="7">
    <source>
        <dbReference type="ARBA" id="ARBA00022840"/>
    </source>
</evidence>
<feature type="transmembrane region" description="Helical" evidence="10">
    <location>
        <begin position="238"/>
        <end position="255"/>
    </location>
</feature>
<keyword evidence="10" id="KW-1133">Transmembrane helix</keyword>
<feature type="transmembrane region" description="Helical" evidence="10">
    <location>
        <begin position="275"/>
        <end position="291"/>
    </location>
</feature>
<evidence type="ECO:0000256" key="8">
    <source>
        <dbReference type="ARBA" id="ARBA00023012"/>
    </source>
</evidence>
<dbReference type="PROSITE" id="PS50109">
    <property type="entry name" value="HIS_KIN"/>
    <property type="match status" value="2"/>
</dbReference>
<dbReference type="InterPro" id="IPR005467">
    <property type="entry name" value="His_kinase_dom"/>
</dbReference>
<dbReference type="Pfam" id="PF00072">
    <property type="entry name" value="Response_reg"/>
    <property type="match status" value="1"/>
</dbReference>
<dbReference type="RefSeq" id="WP_236336372.1">
    <property type="nucleotide sequence ID" value="NZ_CAKMMG010000008.1"/>
</dbReference>
<dbReference type="PANTHER" id="PTHR43047">
    <property type="entry name" value="TWO-COMPONENT HISTIDINE PROTEIN KINASE"/>
    <property type="match status" value="1"/>
</dbReference>
<evidence type="ECO:0000256" key="10">
    <source>
        <dbReference type="SAM" id="Phobius"/>
    </source>
</evidence>
<dbReference type="InterPro" id="IPR010559">
    <property type="entry name" value="Sig_transdc_His_kin_internal"/>
</dbReference>
<dbReference type="SUPFAM" id="SSF52172">
    <property type="entry name" value="CheY-like"/>
    <property type="match status" value="1"/>
</dbReference>
<dbReference type="InterPro" id="IPR004358">
    <property type="entry name" value="Sig_transdc_His_kin-like_C"/>
</dbReference>
<evidence type="ECO:0000256" key="5">
    <source>
        <dbReference type="ARBA" id="ARBA00022741"/>
    </source>
</evidence>
<dbReference type="SMART" id="SM00388">
    <property type="entry name" value="HisKA"/>
    <property type="match status" value="1"/>
</dbReference>
<keyword evidence="14" id="KW-1185">Reference proteome</keyword>
<evidence type="ECO:0000256" key="2">
    <source>
        <dbReference type="ARBA" id="ARBA00012438"/>
    </source>
</evidence>
<feature type="transmembrane region" description="Helical" evidence="10">
    <location>
        <begin position="303"/>
        <end position="323"/>
    </location>
</feature>
<dbReference type="InterPro" id="IPR008979">
    <property type="entry name" value="Galactose-bd-like_sf"/>
</dbReference>
<dbReference type="Pfam" id="PF06580">
    <property type="entry name" value="His_kinase"/>
    <property type="match status" value="1"/>
</dbReference>
<evidence type="ECO:0000256" key="4">
    <source>
        <dbReference type="ARBA" id="ARBA00022679"/>
    </source>
</evidence>
<feature type="transmembrane region" description="Helical" evidence="10">
    <location>
        <begin position="335"/>
        <end position="355"/>
    </location>
</feature>
<dbReference type="SMART" id="SM00387">
    <property type="entry name" value="HATPase_c"/>
    <property type="match status" value="2"/>
</dbReference>
<evidence type="ECO:0000313" key="14">
    <source>
        <dbReference type="Proteomes" id="UP000838324"/>
    </source>
</evidence>
<dbReference type="InterPro" id="IPR036097">
    <property type="entry name" value="HisK_dim/P_sf"/>
</dbReference>
<sequence length="1033" mass="115804">MTKKKLIAVIVLFLMGITGLRFLWISIHPLPLPLKAVQGVLDLRDTPFSDDKIYSLRGEWEIYPGKLLPSGSRARSAPSPGTNPSYIQVPGSWKGAMKQEQETYRYASYRLRILTKQPDQRIGIILPKINSSSALYVNGKIEGHSGIPAETAQEYTARAVPYPVYFNAVEGETELVLQVADFDTDSGGILRPVLFGNSQTIHKERLLTIGMELAVCIVLLLHAAYAVILYLIIPRHKVLLYFTLMVVFATFSILSDDDRLLMLWLPISNGWSLKLLRLAFLGTFFFMLLLAKQLLFPNERFKWMRILAIITLLFGGLLISVPSSSTLFSVLSHQYGHLLLSLAVGIFIIIYKSFIRNEEGTIFLLLAITSIISSTIWGSIKNNSTLGLSFYPFDLIFAFLAFATFWFRRFFWNAEQTAKLAVSLQRSIKQKDDFLANTSHELQNPLHGIINIAEAVLSSEKSTLHEQNAEDLRLLITVGRRMSLLLNDLLDLSQLREHNIQLKLESLRIQSAASGVMDMLRFMTGDKPLELKMDIPDNFPNVIGDEKRVIQILFNLLQNAVKYTEKGTVSVYADIHQQTARIHIMDTGIGMDQETQRRVFEPYEQGDSSMTAMGGGIGLGLSICKELVQLHGGSLSVVSSPQEGSVFTFTLQLAGEPQESVLKNDVILHESGEAPLVPYALVQDHNIVDSDSQSKSRVLAVDDDPVNLKILTALLADDYEIMTVTSGHGALLLLDDESWDLVISDVMMPGMSGYELTRRIRERYSVTELPVLLLTARNQPQDIYTGFVSGANDYVSKPVNAMELQMRVRFLTDLKQSVSRQLRVEAAYLQAQIQPHFLFNTLNSISALASFDSERMSDLIDAFSSYLRLSFNFLNAEPLVPLERELELVRAYLYIEKERFDDRLETTWSIEPDLHFLLPPLTIQPLVENAVRHGILNRAKGGRVEISVRKHSEGYKVTIADNGIGIRAEVLSQLLTGPLEPGRGIGLQNTHKRLMRMYGRGLTIESTVLKGTIISFIIPFSKSQASPGAKNIY</sequence>
<evidence type="ECO:0000256" key="1">
    <source>
        <dbReference type="ARBA" id="ARBA00000085"/>
    </source>
</evidence>
<dbReference type="EC" id="2.7.13.3" evidence="2"/>
<dbReference type="Proteomes" id="UP000838324">
    <property type="component" value="Unassembled WGS sequence"/>
</dbReference>
<feature type="transmembrane region" description="Helical" evidence="10">
    <location>
        <begin position="386"/>
        <end position="407"/>
    </location>
</feature>
<dbReference type="Pfam" id="PF00512">
    <property type="entry name" value="HisKA"/>
    <property type="match status" value="1"/>
</dbReference>
<reference evidence="13" key="1">
    <citation type="submission" date="2022-01" db="EMBL/GenBank/DDBJ databases">
        <authorList>
            <person name="Criscuolo A."/>
        </authorList>
    </citation>
    <scope>NUCLEOTIDE SEQUENCE</scope>
    <source>
        <strain evidence="13">CIP111892</strain>
    </source>
</reference>
<dbReference type="CDD" id="cd00082">
    <property type="entry name" value="HisKA"/>
    <property type="match status" value="1"/>
</dbReference>
<keyword evidence="10" id="KW-0812">Transmembrane</keyword>
<dbReference type="PRINTS" id="PR00344">
    <property type="entry name" value="BCTRLSENSOR"/>
</dbReference>
<feature type="transmembrane region" description="Helical" evidence="10">
    <location>
        <begin position="362"/>
        <end position="380"/>
    </location>
</feature>
<dbReference type="InterPro" id="IPR011006">
    <property type="entry name" value="CheY-like_superfamily"/>
</dbReference>
<dbReference type="InterPro" id="IPR003594">
    <property type="entry name" value="HATPase_dom"/>
</dbReference>
<protein>
    <recommendedName>
        <fullName evidence="2">histidine kinase</fullName>
        <ecNumber evidence="2">2.7.13.3</ecNumber>
    </recommendedName>
</protein>
<dbReference type="SMART" id="SM00448">
    <property type="entry name" value="REC"/>
    <property type="match status" value="1"/>
</dbReference>
<dbReference type="Gene3D" id="3.30.565.10">
    <property type="entry name" value="Histidine kinase-like ATPase, C-terminal domain"/>
    <property type="match status" value="2"/>
</dbReference>
<dbReference type="Gene3D" id="1.10.287.130">
    <property type="match status" value="1"/>
</dbReference>
<comment type="caution">
    <text evidence="13">The sequence shown here is derived from an EMBL/GenBank/DDBJ whole genome shotgun (WGS) entry which is preliminary data.</text>
</comment>
<dbReference type="SUPFAM" id="SSF55874">
    <property type="entry name" value="ATPase domain of HSP90 chaperone/DNA topoisomerase II/histidine kinase"/>
    <property type="match status" value="2"/>
</dbReference>
<keyword evidence="8" id="KW-0902">Two-component regulatory system</keyword>
<proteinExistence type="predicted"/>
<dbReference type="InterPro" id="IPR036890">
    <property type="entry name" value="HATPase_C_sf"/>
</dbReference>
<keyword evidence="3 9" id="KW-0597">Phosphoprotein</keyword>
<dbReference type="GO" id="GO:0004673">
    <property type="term" value="F:protein histidine kinase activity"/>
    <property type="evidence" value="ECO:0007669"/>
    <property type="project" value="UniProtKB-EC"/>
</dbReference>
<dbReference type="Pfam" id="PF02518">
    <property type="entry name" value="HATPase_c"/>
    <property type="match status" value="2"/>
</dbReference>
<organism evidence="13 14">
    <name type="scientific">Paenibacillus auburnensis</name>
    <dbReference type="NCBI Taxonomy" id="2905649"/>
    <lineage>
        <taxon>Bacteria</taxon>
        <taxon>Bacillati</taxon>
        <taxon>Bacillota</taxon>
        <taxon>Bacilli</taxon>
        <taxon>Bacillales</taxon>
        <taxon>Paenibacillaceae</taxon>
        <taxon>Paenibacillus</taxon>
    </lineage>
</organism>
<dbReference type="Pfam" id="PF07695">
    <property type="entry name" value="7TMR-DISM_7TM"/>
    <property type="match status" value="1"/>
</dbReference>
<dbReference type="SUPFAM" id="SSF49785">
    <property type="entry name" value="Galactose-binding domain-like"/>
    <property type="match status" value="1"/>
</dbReference>
<evidence type="ECO:0000313" key="13">
    <source>
        <dbReference type="EMBL" id="CAH1217920.1"/>
    </source>
</evidence>
<keyword evidence="7" id="KW-0067">ATP-binding</keyword>
<comment type="catalytic activity">
    <reaction evidence="1">
        <text>ATP + protein L-histidine = ADP + protein N-phospho-L-histidine.</text>
        <dbReference type="EC" id="2.7.13.3"/>
    </reaction>
</comment>
<dbReference type="Gene3D" id="2.60.120.260">
    <property type="entry name" value="Galactose-binding domain-like"/>
    <property type="match status" value="1"/>
</dbReference>
<evidence type="ECO:0000256" key="9">
    <source>
        <dbReference type="PROSITE-ProRule" id="PRU00169"/>
    </source>
</evidence>
<accession>A0ABM9CNN6</accession>
<keyword evidence="4 13" id="KW-0808">Transferase</keyword>
<feature type="modified residue" description="4-aspartylphosphate" evidence="9">
    <location>
        <position position="745"/>
    </location>
</feature>
<feature type="domain" description="Histidine kinase" evidence="11">
    <location>
        <begin position="923"/>
        <end position="1022"/>
    </location>
</feature>
<evidence type="ECO:0000259" key="11">
    <source>
        <dbReference type="PROSITE" id="PS50109"/>
    </source>
</evidence>
<evidence type="ECO:0000256" key="6">
    <source>
        <dbReference type="ARBA" id="ARBA00022777"/>
    </source>
</evidence>
<feature type="domain" description="Histidine kinase" evidence="11">
    <location>
        <begin position="437"/>
        <end position="655"/>
    </location>
</feature>
<dbReference type="PROSITE" id="PS50110">
    <property type="entry name" value="RESPONSE_REGULATORY"/>
    <property type="match status" value="1"/>
</dbReference>
<feature type="domain" description="Response regulatory" evidence="12">
    <location>
        <begin position="697"/>
        <end position="812"/>
    </location>
</feature>
<dbReference type="SUPFAM" id="SSF47384">
    <property type="entry name" value="Homodimeric domain of signal transducing histidine kinase"/>
    <property type="match status" value="1"/>
</dbReference>
<gene>
    <name evidence="13" type="primary">rcsC_24</name>
    <name evidence="13" type="ORF">PAECIP111892_04510</name>
</gene>
<evidence type="ECO:0000256" key="3">
    <source>
        <dbReference type="ARBA" id="ARBA00022553"/>
    </source>
</evidence>
<dbReference type="PANTHER" id="PTHR43047:SF72">
    <property type="entry name" value="OSMOSENSING HISTIDINE PROTEIN KINASE SLN1"/>
    <property type="match status" value="1"/>
</dbReference>
<evidence type="ECO:0000259" key="12">
    <source>
        <dbReference type="PROSITE" id="PS50110"/>
    </source>
</evidence>
<dbReference type="EMBL" id="CAKMMG010000008">
    <property type="protein sequence ID" value="CAH1217920.1"/>
    <property type="molecule type" value="Genomic_DNA"/>
</dbReference>
<keyword evidence="6 13" id="KW-0418">Kinase</keyword>
<dbReference type="InterPro" id="IPR001789">
    <property type="entry name" value="Sig_transdc_resp-reg_receiver"/>
</dbReference>
<feature type="transmembrane region" description="Helical" evidence="10">
    <location>
        <begin position="206"/>
        <end position="231"/>
    </location>
</feature>
<dbReference type="InterPro" id="IPR003661">
    <property type="entry name" value="HisK_dim/P_dom"/>
</dbReference>